<keyword evidence="6 11" id="KW-0418">Kinase</keyword>
<dbReference type="FunFam" id="3.30.70.890:FF:000001">
    <property type="entry name" value="Galactokinase"/>
    <property type="match status" value="1"/>
</dbReference>
<keyword evidence="9 11" id="KW-0299">Galactose metabolism</keyword>
<comment type="similarity">
    <text evidence="1 11">Belongs to the GHMP kinase family. GalK subfamily.</text>
</comment>
<dbReference type="PANTHER" id="PTHR10457">
    <property type="entry name" value="MEVALONATE KINASE/GALACTOKINASE"/>
    <property type="match status" value="1"/>
</dbReference>
<dbReference type="InterPro" id="IPR022963">
    <property type="entry name" value="Galactokinase_bac"/>
</dbReference>
<dbReference type="PROSITE" id="PS00627">
    <property type="entry name" value="GHMP_KINASES_ATP"/>
    <property type="match status" value="1"/>
</dbReference>
<dbReference type="EC" id="2.7.1.6" evidence="11 12"/>
<evidence type="ECO:0000256" key="11">
    <source>
        <dbReference type="HAMAP-Rule" id="MF_00246"/>
    </source>
</evidence>
<feature type="domain" description="GHMP kinase C-terminal" evidence="14">
    <location>
        <begin position="287"/>
        <end position="357"/>
    </location>
</feature>
<dbReference type="PIRSF" id="PIRSF000530">
    <property type="entry name" value="Galactokinase"/>
    <property type="match status" value="1"/>
</dbReference>
<evidence type="ECO:0000256" key="6">
    <source>
        <dbReference type="ARBA" id="ARBA00022777"/>
    </source>
</evidence>
<keyword evidence="10 11" id="KW-0119">Carbohydrate metabolism</keyword>
<evidence type="ECO:0000256" key="12">
    <source>
        <dbReference type="NCBIfam" id="TIGR00131"/>
    </source>
</evidence>
<feature type="binding site" evidence="11">
    <location>
        <position position="162"/>
    </location>
    <ligand>
        <name>Mg(2+)</name>
        <dbReference type="ChEBI" id="CHEBI:18420"/>
    </ligand>
</feature>
<dbReference type="Pfam" id="PF00288">
    <property type="entry name" value="GHMP_kinases_N"/>
    <property type="match status" value="1"/>
</dbReference>
<dbReference type="InterPro" id="IPR036554">
    <property type="entry name" value="GHMP_kinase_C_sf"/>
</dbReference>
<feature type="active site" description="Proton acceptor" evidence="11">
    <location>
        <position position="174"/>
    </location>
</feature>
<evidence type="ECO:0000256" key="1">
    <source>
        <dbReference type="ARBA" id="ARBA00006566"/>
    </source>
</evidence>
<reference evidence="16" key="1">
    <citation type="submission" date="2018-01" db="EMBL/GenBank/DDBJ databases">
        <title>Genome sequnecing of Lactobacillus formosensis KACC 18721.</title>
        <authorList>
            <person name="Kim S.-J."/>
            <person name="Heo J."/>
        </authorList>
    </citation>
    <scope>NUCLEOTIDE SEQUENCE</scope>
    <source>
        <strain evidence="16">KACC 18721</strain>
    </source>
</reference>
<feature type="domain" description="GHMP kinase N-terminal" evidence="13">
    <location>
        <begin position="93"/>
        <end position="181"/>
    </location>
</feature>
<dbReference type="InterPro" id="IPR019539">
    <property type="entry name" value="GalKase_N"/>
</dbReference>
<dbReference type="InterPro" id="IPR006203">
    <property type="entry name" value="GHMP_knse_ATP-bd_CS"/>
</dbReference>
<dbReference type="PANTHER" id="PTHR10457:SF7">
    <property type="entry name" value="GALACTOKINASE-RELATED"/>
    <property type="match status" value="1"/>
</dbReference>
<dbReference type="AlphaFoldDB" id="A0A2P4R8F9"/>
<dbReference type="SUPFAM" id="SSF55060">
    <property type="entry name" value="GHMP Kinase, C-terminal domain"/>
    <property type="match status" value="1"/>
</dbReference>
<evidence type="ECO:0000256" key="9">
    <source>
        <dbReference type="ARBA" id="ARBA00023144"/>
    </source>
</evidence>
<dbReference type="InterPro" id="IPR019741">
    <property type="entry name" value="Galactokinase_CS"/>
</dbReference>
<comment type="subcellular location">
    <subcellularLocation>
        <location evidence="11">Cytoplasm</location>
    </subcellularLocation>
</comment>
<evidence type="ECO:0000256" key="7">
    <source>
        <dbReference type="ARBA" id="ARBA00022840"/>
    </source>
</evidence>
<evidence type="ECO:0000313" key="16">
    <source>
        <dbReference type="EMBL" id="POH37520.1"/>
    </source>
</evidence>
<dbReference type="InterPro" id="IPR013750">
    <property type="entry name" value="GHMP_kinase_C_dom"/>
</dbReference>
<sequence>MDTNEILDGYKKIFNTPAEKLFFSPGRINLIGEHTDYNGGNVFPCAISLGTYAAFGNRDDQTIKMYSENLPDTGIITVSLSDLAYKEADDWANYPKGMIYLIMQAGYKLNHGFNLYIHGNLPDGAGLSSSASIELLMGNILNDVFHLGIEQLDLVKMGQQNENNYIGVNSGIMDEFAVGMGKKNQAILLDTNTMEYHYAPVELGDHVIVIMNTNKHRALADSKYNERRSQCEKALALLQTKLKIKSLGELSIDDFDRNSYLINDDTLIRRARHAVFENQRTLKAINYLKNNDLVEFGKLVNASHISLHYDYEVTGIELDTLVEAAWQQPGVLGARMVGAGFGGCAIALVKKDQVENFKINVGKIYQNKIGYNADFYIAEIADGPSEIKISEVEK</sequence>
<dbReference type="InterPro" id="IPR006204">
    <property type="entry name" value="GHMP_kinase_N_dom"/>
</dbReference>
<feature type="binding site" evidence="11">
    <location>
        <position position="224"/>
    </location>
    <ligand>
        <name>substrate</name>
    </ligand>
</feature>
<dbReference type="NCBIfam" id="NF003705">
    <property type="entry name" value="PRK05322.1"/>
    <property type="match status" value="1"/>
</dbReference>
<dbReference type="FunFam" id="3.30.230.10:FF:000017">
    <property type="entry name" value="Galactokinase"/>
    <property type="match status" value="1"/>
</dbReference>
<dbReference type="PROSITE" id="PS00106">
    <property type="entry name" value="GALACTOKINASE"/>
    <property type="match status" value="1"/>
</dbReference>
<dbReference type="InterPro" id="IPR006206">
    <property type="entry name" value="Mevalonate/galactokinase"/>
</dbReference>
<keyword evidence="5 11" id="KW-0547">Nucleotide-binding</keyword>
<evidence type="ECO:0000259" key="15">
    <source>
        <dbReference type="Pfam" id="PF10509"/>
    </source>
</evidence>
<dbReference type="Gene3D" id="3.30.230.10">
    <property type="match status" value="1"/>
</dbReference>
<dbReference type="InterPro" id="IPR020568">
    <property type="entry name" value="Ribosomal_Su5_D2-typ_SF"/>
</dbReference>
<evidence type="ECO:0000256" key="10">
    <source>
        <dbReference type="ARBA" id="ARBA00023277"/>
    </source>
</evidence>
<dbReference type="NCBIfam" id="TIGR00131">
    <property type="entry name" value="gal_kin"/>
    <property type="match status" value="1"/>
</dbReference>
<feature type="binding site" evidence="11">
    <location>
        <position position="67"/>
    </location>
    <ligand>
        <name>ATP</name>
        <dbReference type="ChEBI" id="CHEBI:30616"/>
    </ligand>
</feature>
<keyword evidence="8 11" id="KW-0460">Magnesium</keyword>
<accession>A0A2P4R8F9</accession>
<feature type="binding site" evidence="11">
    <location>
        <begin position="33"/>
        <end position="36"/>
    </location>
    <ligand>
        <name>substrate</name>
    </ligand>
</feature>
<evidence type="ECO:0000256" key="2">
    <source>
        <dbReference type="ARBA" id="ARBA00022490"/>
    </source>
</evidence>
<dbReference type="HAMAP" id="MF_00246">
    <property type="entry name" value="Galactokinase"/>
    <property type="match status" value="1"/>
</dbReference>
<dbReference type="GO" id="GO:0004335">
    <property type="term" value="F:galactokinase activity"/>
    <property type="evidence" value="ECO:0007669"/>
    <property type="project" value="UniProtKB-UniRule"/>
</dbReference>
<feature type="binding site" evidence="11">
    <location>
        <begin position="124"/>
        <end position="130"/>
    </location>
    <ligand>
        <name>ATP</name>
        <dbReference type="ChEBI" id="CHEBI:30616"/>
    </ligand>
</feature>
<comment type="pathway">
    <text evidence="11">Carbohydrate metabolism; galactose metabolism.</text>
</comment>
<dbReference type="EMBL" id="PPWZ01000013">
    <property type="protein sequence ID" value="POH37520.1"/>
    <property type="molecule type" value="Genomic_DNA"/>
</dbReference>
<feature type="site" description="Transition state stabilizer" evidence="11">
    <location>
        <position position="27"/>
    </location>
</feature>
<organism evidence="16">
    <name type="scientific">Companilactobacillus formosensis</name>
    <dbReference type="NCBI Taxonomy" id="1617889"/>
    <lineage>
        <taxon>Bacteria</taxon>
        <taxon>Bacillati</taxon>
        <taxon>Bacillota</taxon>
        <taxon>Bacilli</taxon>
        <taxon>Lactobacillales</taxon>
        <taxon>Lactobacillaceae</taxon>
        <taxon>Companilactobacillus</taxon>
    </lineage>
</organism>
<dbReference type="GO" id="GO:0006012">
    <property type="term" value="P:galactose metabolic process"/>
    <property type="evidence" value="ECO:0007669"/>
    <property type="project" value="UniProtKB-UniRule"/>
</dbReference>
<proteinExistence type="inferred from homology"/>
<dbReference type="InterPro" id="IPR014721">
    <property type="entry name" value="Ribsml_uS5_D2-typ_fold_subgr"/>
</dbReference>
<evidence type="ECO:0000259" key="14">
    <source>
        <dbReference type="Pfam" id="PF08544"/>
    </source>
</evidence>
<keyword evidence="3 11" id="KW-0808">Transferase</keyword>
<comment type="caution">
    <text evidence="16">The sequence shown here is derived from an EMBL/GenBank/DDBJ whole genome shotgun (WGS) entry which is preliminary data.</text>
</comment>
<keyword evidence="2 11" id="KW-0963">Cytoplasm</keyword>
<gene>
    <name evidence="11" type="primary">galK</name>
    <name evidence="16" type="ORF">C2R26_02495</name>
</gene>
<comment type="catalytic activity">
    <reaction evidence="11">
        <text>alpha-D-galactose + ATP = alpha-D-galactose 1-phosphate + ADP + H(+)</text>
        <dbReference type="Rhea" id="RHEA:13553"/>
        <dbReference type="ChEBI" id="CHEBI:15378"/>
        <dbReference type="ChEBI" id="CHEBI:28061"/>
        <dbReference type="ChEBI" id="CHEBI:30616"/>
        <dbReference type="ChEBI" id="CHEBI:58336"/>
        <dbReference type="ChEBI" id="CHEBI:456216"/>
        <dbReference type="EC" id="2.7.1.6"/>
    </reaction>
</comment>
<dbReference type="InterPro" id="IPR000705">
    <property type="entry name" value="Galactokinase"/>
</dbReference>
<keyword evidence="4 11" id="KW-0479">Metal-binding</keyword>
<dbReference type="Pfam" id="PF10509">
    <property type="entry name" value="GalKase_gal_bdg"/>
    <property type="match status" value="1"/>
</dbReference>
<keyword evidence="7 11" id="KW-0067">ATP-binding</keyword>
<name>A0A2P4R8F9_9LACO</name>
<dbReference type="Gene3D" id="3.30.70.890">
    <property type="entry name" value="GHMP kinase, C-terminal domain"/>
    <property type="match status" value="1"/>
</dbReference>
<dbReference type="GO" id="GO:0005524">
    <property type="term" value="F:ATP binding"/>
    <property type="evidence" value="ECO:0007669"/>
    <property type="project" value="UniProtKB-UniRule"/>
</dbReference>
<dbReference type="GO" id="GO:0000287">
    <property type="term" value="F:magnesium ion binding"/>
    <property type="evidence" value="ECO:0007669"/>
    <property type="project" value="UniProtKB-UniRule"/>
</dbReference>
<dbReference type="PRINTS" id="PR00959">
    <property type="entry name" value="MEVGALKINASE"/>
</dbReference>
<dbReference type="GO" id="GO:0005829">
    <property type="term" value="C:cytosol"/>
    <property type="evidence" value="ECO:0007669"/>
    <property type="project" value="TreeGrafter"/>
</dbReference>
<comment type="function">
    <text evidence="11">Catalyzes the transfer of the gamma-phosphate of ATP to D-galactose to form alpha-D-galactose-1-phosphate (Gal-1-P).</text>
</comment>
<evidence type="ECO:0000259" key="13">
    <source>
        <dbReference type="Pfam" id="PF00288"/>
    </source>
</evidence>
<feature type="binding site" evidence="11">
    <location>
        <position position="130"/>
    </location>
    <ligand>
        <name>Mg(2+)</name>
        <dbReference type="ChEBI" id="CHEBI:18420"/>
    </ligand>
</feature>
<dbReference type="UniPathway" id="UPA00214"/>
<evidence type="ECO:0000256" key="3">
    <source>
        <dbReference type="ARBA" id="ARBA00022679"/>
    </source>
</evidence>
<protein>
    <recommendedName>
        <fullName evidence="11 12">Galactokinase</fullName>
        <ecNumber evidence="11 12">2.7.1.6</ecNumber>
    </recommendedName>
    <alternativeName>
        <fullName evidence="11">Galactose kinase</fullName>
    </alternativeName>
</protein>
<evidence type="ECO:0000256" key="5">
    <source>
        <dbReference type="ARBA" id="ARBA00022741"/>
    </source>
</evidence>
<feature type="domain" description="Galactokinase N-terminal" evidence="15">
    <location>
        <begin position="10"/>
        <end position="55"/>
    </location>
</feature>
<dbReference type="SUPFAM" id="SSF54211">
    <property type="entry name" value="Ribosomal protein S5 domain 2-like"/>
    <property type="match status" value="1"/>
</dbReference>
<dbReference type="Pfam" id="PF08544">
    <property type="entry name" value="GHMP_kinases_C"/>
    <property type="match status" value="1"/>
</dbReference>
<evidence type="ECO:0000256" key="8">
    <source>
        <dbReference type="ARBA" id="ARBA00022842"/>
    </source>
</evidence>
<evidence type="ECO:0000256" key="4">
    <source>
        <dbReference type="ARBA" id="ARBA00022723"/>
    </source>
</evidence>
<dbReference type="PRINTS" id="PR00473">
    <property type="entry name" value="GALCTOKINASE"/>
</dbReference>